<feature type="domain" description="Choloylglycine hydrolase/NAAA C-terminal" evidence="3">
    <location>
        <begin position="23"/>
        <end position="142"/>
    </location>
</feature>
<reference evidence="5" key="1">
    <citation type="submission" date="2019-09" db="EMBL/GenBank/DDBJ databases">
        <title>Mumia zhuanghuii sp. nov. isolated from the intestinal contents of plateau pika (Ochotona curzoniae) in the Qinghai-Tibet plateau of China.</title>
        <authorList>
            <person name="Tian Z."/>
        </authorList>
    </citation>
    <scope>NUCLEOTIDE SEQUENCE [LARGE SCALE GENOMIC DNA]</scope>
    <source>
        <strain evidence="5">JCM 30598</strain>
    </source>
</reference>
<dbReference type="InterPro" id="IPR029132">
    <property type="entry name" value="CBAH/NAAA_C"/>
</dbReference>
<evidence type="ECO:0000313" key="5">
    <source>
        <dbReference type="Proteomes" id="UP000325827"/>
    </source>
</evidence>
<protein>
    <submittedName>
        <fullName evidence="4">Linear amide C-N hydrolase</fullName>
    </submittedName>
</protein>
<dbReference type="RefSeq" id="WP_150448779.1">
    <property type="nucleotide sequence ID" value="NZ_VYSA01000002.1"/>
</dbReference>
<evidence type="ECO:0000259" key="3">
    <source>
        <dbReference type="Pfam" id="PF02275"/>
    </source>
</evidence>
<keyword evidence="2 4" id="KW-0378">Hydrolase</keyword>
<dbReference type="Gene3D" id="3.60.60.10">
    <property type="entry name" value="Penicillin V Acylase, Chain A"/>
    <property type="match status" value="1"/>
</dbReference>
<dbReference type="GO" id="GO:0016787">
    <property type="term" value="F:hydrolase activity"/>
    <property type="evidence" value="ECO:0007669"/>
    <property type="project" value="UniProtKB-KW"/>
</dbReference>
<dbReference type="PANTHER" id="PTHR35527">
    <property type="entry name" value="CHOLOYLGLYCINE HYDROLASE"/>
    <property type="match status" value="1"/>
</dbReference>
<gene>
    <name evidence="4" type="ORF">F6B43_09895</name>
</gene>
<evidence type="ECO:0000256" key="2">
    <source>
        <dbReference type="ARBA" id="ARBA00022801"/>
    </source>
</evidence>
<dbReference type="Pfam" id="PF02275">
    <property type="entry name" value="CBAH"/>
    <property type="match status" value="1"/>
</dbReference>
<dbReference type="EMBL" id="VYSA01000002">
    <property type="protein sequence ID" value="KAA9107744.1"/>
    <property type="molecule type" value="Genomic_DNA"/>
</dbReference>
<proteinExistence type="inferred from homology"/>
<sequence length="163" mass="17045">MSRDGVLVVRHENEIGSTMPRLTAANPAPVTVNGVEFAPLSQGQGFVGLPGDSGSAGRYLRATAYVMTLKPAADADNLEQLSLHALNNFDIPIGMMSGVSGTGLEQDDQTKWSSIASLTAGRYIVRTQANPTPMAVNLAATDFTGAAPRQVDLAPGAFQMITV</sequence>
<organism evidence="4 5">
    <name type="scientific">Microbacterium rhizomatis</name>
    <dbReference type="NCBI Taxonomy" id="1631477"/>
    <lineage>
        <taxon>Bacteria</taxon>
        <taxon>Bacillati</taxon>
        <taxon>Actinomycetota</taxon>
        <taxon>Actinomycetes</taxon>
        <taxon>Micrococcales</taxon>
        <taxon>Microbacteriaceae</taxon>
        <taxon>Microbacterium</taxon>
    </lineage>
</organism>
<evidence type="ECO:0000313" key="4">
    <source>
        <dbReference type="EMBL" id="KAA9107744.1"/>
    </source>
</evidence>
<evidence type="ECO:0000256" key="1">
    <source>
        <dbReference type="ARBA" id="ARBA00006625"/>
    </source>
</evidence>
<dbReference type="InterPro" id="IPR029055">
    <property type="entry name" value="Ntn_hydrolases_N"/>
</dbReference>
<name>A0A5J5J184_9MICO</name>
<dbReference type="SUPFAM" id="SSF56235">
    <property type="entry name" value="N-terminal nucleophile aminohydrolases (Ntn hydrolases)"/>
    <property type="match status" value="1"/>
</dbReference>
<dbReference type="InterPro" id="IPR052193">
    <property type="entry name" value="Peptidase_C59"/>
</dbReference>
<comment type="caution">
    <text evidence="4">The sequence shown here is derived from an EMBL/GenBank/DDBJ whole genome shotgun (WGS) entry which is preliminary data.</text>
</comment>
<accession>A0A5J5J184</accession>
<keyword evidence="5" id="KW-1185">Reference proteome</keyword>
<dbReference type="Proteomes" id="UP000325827">
    <property type="component" value="Unassembled WGS sequence"/>
</dbReference>
<dbReference type="PANTHER" id="PTHR35527:SF2">
    <property type="entry name" value="HYDROLASE"/>
    <property type="match status" value="1"/>
</dbReference>
<dbReference type="AlphaFoldDB" id="A0A5J5J184"/>
<dbReference type="OrthoDB" id="1265391at2"/>
<comment type="similarity">
    <text evidence="1">Belongs to the peptidase C59 family.</text>
</comment>